<sequence>MIEPTISFIPSIKTPLITFHLNGRVPSHLKYEYRLRIVLKQAITAKAEVKTDKKTEWKMWKVTFQTHSTDWLLANISRQMFQQHPQINLTKQKSVKQLNLEFGQAISKEPVHVMVEIAGKTSRGENYILHLCPSNLKESRATLQDKKGKTKPIALDLGFLETFTLEDLRYLFLTKFESFVRIQIKQKDGEKSLCLSALNSSSLSLSSLKHTKDLVKYLKQGNSQDPIIAILLKKMVDAFVNMQQPRSEAIEEMIDIFDKLQQNDQMRVFRSVTKHFVENPLTDQNIVKILKKILVYFQKTIYQQQVDAEEDNVFLSSKILDEFDANDLVKILVILTENLVPQAGSKNIPSIQNRLRALVALLETMIIQEVQGVNKDVYLSAYKAINEIAKSKDLKNNLEMDYLAHYGKNSFLQISDDTTVGDTAKSTLSRTFYLLRGFAKIADSVSIFEPWHIVSLFDSLEDFKKVISYRDYRFKKWFSKKQWFTSLLALRFTLFKKPEKFFSELDKLNTQEASFSKKAMRVFHHPLFLIGFVNLLKEVLHIPTHVPRDLALKKVAIQLLQRIYQDNVSKEKPNSPISFKLESDEQRNQILEIVRGYLLACKTHGDPAVSRVTEEALKELNLQDVIFSPASKPQNELFDQAVKQIPIFNALKQISKQLEKDDQLKKESVYYISPNVQEDEGFSDSFPLKKALKNFFETENTPVLYLEGDGGAGKTLTMKVLTNELLRNYSSTSYFPFYTYLGSLNNPLEKIIEETFALRGMTPDQVNELKERKVVFICDAVDEINPLKLPSETKNMNMYEANNFAEKDIAKVIFVSKKGLNDAKRFEPVGKTIQKFILTPFDEQQIFDYLEKFAQERQKEENNLFLTWTAEKYRETFKKLQDSELWKLITNPFRLHVIVEVLPLIVESRSDIKIEEIFRQQTKGEIEQHFFDIFACVQAYRSSLKEKLLPIGPEEFLKYSAQLAAVMQRHEIFSIPLQAIAEQQEDVKDLSNSSISTKEDIALQGIIQKFFKKSHEKFYKECLILKNQGEWAFMHGDYQLYFSQFGNYFGRAKRFDEIYNKYNLTKWIRRDNDRS</sequence>
<organism evidence="1 2">
    <name type="scientific">Protochlamydia amoebophila (strain UWE25)</name>
    <dbReference type="NCBI Taxonomy" id="264201"/>
    <lineage>
        <taxon>Bacteria</taxon>
        <taxon>Pseudomonadati</taxon>
        <taxon>Chlamydiota</taxon>
        <taxon>Chlamydiia</taxon>
        <taxon>Parachlamydiales</taxon>
        <taxon>Parachlamydiaceae</taxon>
        <taxon>Candidatus Protochlamydia</taxon>
    </lineage>
</organism>
<keyword evidence="2" id="KW-1185">Reference proteome</keyword>
<proteinExistence type="predicted"/>
<dbReference type="Proteomes" id="UP000000529">
    <property type="component" value="Chromosome"/>
</dbReference>
<dbReference type="eggNOG" id="COG5635">
    <property type="taxonomic scope" value="Bacteria"/>
</dbReference>
<dbReference type="RefSeq" id="WP_011175285.1">
    <property type="nucleotide sequence ID" value="NC_005861.2"/>
</dbReference>
<dbReference type="KEGG" id="pcu:PC_RS03535"/>
<gene>
    <name evidence="1" type="ORF">PC_RS03535</name>
</gene>
<dbReference type="SUPFAM" id="SSF52540">
    <property type="entry name" value="P-loop containing nucleoside triphosphate hydrolases"/>
    <property type="match status" value="1"/>
</dbReference>
<dbReference type="OrthoDB" id="9989002at2"/>
<name>Q6MD90_PARUW</name>
<evidence type="ECO:0000313" key="1">
    <source>
        <dbReference type="EMBL" id="CAF23459.1"/>
    </source>
</evidence>
<dbReference type="InterPro" id="IPR027417">
    <property type="entry name" value="P-loop_NTPase"/>
</dbReference>
<dbReference type="Gene3D" id="3.40.50.300">
    <property type="entry name" value="P-loop containing nucleotide triphosphate hydrolases"/>
    <property type="match status" value="1"/>
</dbReference>
<dbReference type="AlphaFoldDB" id="Q6MD90"/>
<reference evidence="1 2" key="1">
    <citation type="journal article" date="2004" name="Science">
        <title>Illuminating the evolutionary history of chlamydiae.</title>
        <authorList>
            <person name="Horn M."/>
            <person name="Collingro A."/>
            <person name="Schmitz-Esser S."/>
            <person name="Beier C.L."/>
            <person name="Purkhold U."/>
            <person name="Fartmann B."/>
            <person name="Brandt P."/>
            <person name="Nyakatura G.J."/>
            <person name="Droege M."/>
            <person name="Frishman D."/>
            <person name="Rattei T."/>
            <person name="Mewes H."/>
            <person name="Wagner M."/>
        </authorList>
    </citation>
    <scope>NUCLEOTIDE SEQUENCE [LARGE SCALE GENOMIC DNA]</scope>
    <source>
        <strain evidence="1 2">UWE25</strain>
    </source>
</reference>
<dbReference type="HOGENOM" id="CLU_286951_0_0_0"/>
<accession>Q6MD90</accession>
<evidence type="ECO:0008006" key="3">
    <source>
        <dbReference type="Google" id="ProtNLM"/>
    </source>
</evidence>
<dbReference type="EMBL" id="BX908798">
    <property type="protein sequence ID" value="CAF23459.1"/>
    <property type="molecule type" value="Genomic_DNA"/>
</dbReference>
<protein>
    <recommendedName>
        <fullName evidence="3">NACHT domain-containing protein</fullName>
    </recommendedName>
</protein>
<dbReference type="STRING" id="264201.pc0735"/>
<evidence type="ECO:0000313" key="2">
    <source>
        <dbReference type="Proteomes" id="UP000000529"/>
    </source>
</evidence>